<gene>
    <name evidence="1" type="ORF">DB30_03790</name>
</gene>
<dbReference type="EMBL" id="JMCC02000290">
    <property type="protein sequence ID" value="KIG11513.1"/>
    <property type="molecule type" value="Genomic_DNA"/>
</dbReference>
<sequence length="80" mass="8304">MSLQPPPRLACSSSAWVGAVGCEVNIDESDAVAWTRMGDSHTNATAPACLPEGRAAAKATPWAYATTAAQGHHVLATSRR</sequence>
<accession>A0A0C1ZLA6</accession>
<proteinExistence type="predicted"/>
<dbReference type="RefSeq" id="WP_052559544.1">
    <property type="nucleotide sequence ID" value="NZ_JMCC02000290.1"/>
</dbReference>
<evidence type="ECO:0000313" key="1">
    <source>
        <dbReference type="EMBL" id="KIG11513.1"/>
    </source>
</evidence>
<evidence type="ECO:0000313" key="2">
    <source>
        <dbReference type="Proteomes" id="UP000031599"/>
    </source>
</evidence>
<dbReference type="Proteomes" id="UP000031599">
    <property type="component" value="Unassembled WGS sequence"/>
</dbReference>
<reference evidence="1 2" key="1">
    <citation type="submission" date="2014-12" db="EMBL/GenBank/DDBJ databases">
        <title>Genome assembly of Enhygromyxa salina DSM 15201.</title>
        <authorList>
            <person name="Sharma G."/>
            <person name="Subramanian S."/>
        </authorList>
    </citation>
    <scope>NUCLEOTIDE SEQUENCE [LARGE SCALE GENOMIC DNA]</scope>
    <source>
        <strain evidence="1 2">DSM 15201</strain>
    </source>
</reference>
<protein>
    <submittedName>
        <fullName evidence="1">Uncharacterized protein</fullName>
    </submittedName>
</protein>
<dbReference type="AlphaFoldDB" id="A0A0C1ZLA6"/>
<comment type="caution">
    <text evidence="1">The sequence shown here is derived from an EMBL/GenBank/DDBJ whole genome shotgun (WGS) entry which is preliminary data.</text>
</comment>
<organism evidence="1 2">
    <name type="scientific">Enhygromyxa salina</name>
    <dbReference type="NCBI Taxonomy" id="215803"/>
    <lineage>
        <taxon>Bacteria</taxon>
        <taxon>Pseudomonadati</taxon>
        <taxon>Myxococcota</taxon>
        <taxon>Polyangia</taxon>
        <taxon>Nannocystales</taxon>
        <taxon>Nannocystaceae</taxon>
        <taxon>Enhygromyxa</taxon>
    </lineage>
</organism>
<name>A0A0C1ZLA6_9BACT</name>